<dbReference type="Pfam" id="PF20179">
    <property type="entry name" value="MSS51_C"/>
    <property type="match status" value="1"/>
</dbReference>
<dbReference type="OrthoDB" id="76265at2759"/>
<dbReference type="InterPro" id="IPR005123">
    <property type="entry name" value="Oxoglu/Fe-dep_dioxygenase_dom"/>
</dbReference>
<keyword evidence="3" id="KW-0847">Vitamin C</keyword>
<dbReference type="GeneID" id="8244878"/>
<dbReference type="GO" id="GO:0031543">
    <property type="term" value="F:peptidyl-proline dioxygenase activity"/>
    <property type="evidence" value="ECO:0007669"/>
    <property type="project" value="TreeGrafter"/>
</dbReference>
<protein>
    <recommendedName>
        <fullName evidence="8">Fe2OG dioxygenase domain-containing protein</fullName>
    </recommendedName>
</protein>
<gene>
    <name evidence="9" type="ORF">MICPUN_101464</name>
</gene>
<dbReference type="RefSeq" id="XP_002503936.1">
    <property type="nucleotide sequence ID" value="XM_002503890.1"/>
</dbReference>
<dbReference type="SMART" id="SM00702">
    <property type="entry name" value="P4Hc"/>
    <property type="match status" value="1"/>
</dbReference>
<keyword evidence="5" id="KW-0560">Oxidoreductase</keyword>
<accession>C1EAE8</accession>
<dbReference type="InterPro" id="IPR006620">
    <property type="entry name" value="Pro_4_hyd_alph"/>
</dbReference>
<comment type="cofactor">
    <cofactor evidence="1">
        <name>L-ascorbate</name>
        <dbReference type="ChEBI" id="CHEBI:38290"/>
    </cofactor>
</comment>
<dbReference type="Pfam" id="PF13640">
    <property type="entry name" value="2OG-FeII_Oxy_3"/>
    <property type="match status" value="1"/>
</dbReference>
<feature type="compositionally biased region" description="Pro residues" evidence="7">
    <location>
        <begin position="490"/>
        <end position="500"/>
    </location>
</feature>
<dbReference type="InterPro" id="IPR046824">
    <property type="entry name" value="Mss51-like_C"/>
</dbReference>
<dbReference type="PROSITE" id="PS51471">
    <property type="entry name" value="FE2OG_OXY"/>
    <property type="match status" value="1"/>
</dbReference>
<keyword evidence="2" id="KW-0479">Metal-binding</keyword>
<keyword evidence="4" id="KW-0223">Dioxygenase</keyword>
<evidence type="ECO:0000256" key="2">
    <source>
        <dbReference type="ARBA" id="ARBA00022723"/>
    </source>
</evidence>
<evidence type="ECO:0000256" key="5">
    <source>
        <dbReference type="ARBA" id="ARBA00023002"/>
    </source>
</evidence>
<dbReference type="InParanoid" id="C1EAE8"/>
<dbReference type="GO" id="GO:0008198">
    <property type="term" value="F:ferrous iron binding"/>
    <property type="evidence" value="ECO:0007669"/>
    <property type="project" value="TreeGrafter"/>
</dbReference>
<dbReference type="AlphaFoldDB" id="C1EAE8"/>
<sequence length="862" mass="92155">MARKQKATEVRHPSSDVDDGVGDKLFFLRTKYSLLGKAEWWWLMDDSLAEINARLESEHFVVIDGFLTGAHTRSLRDEIRDAHEHGHLAPGVLAGGKAGDATQYTMRDVRGDHVGWFDGTERLEGVQWDTLPTAMKRADTLVNQLGAQPRSELATVSSRSKAMCTVYPGDDARYVRHVDNPDGNGRLLTALLYLNPEWEEGDGGELRVFRCLSGSGEAAAAGFVDCDGKSLESADSFDTRVKSGHLGGATDEFNVAVDARDVAEGVRDVATLRGAGENGSTTKPVRLTDVAPLGGRVVLFKSDARVPHEVLAAHAPRYAVTLWYFDKSEVTAARAAPLSEAERKEQEEKIAREIEFMRLKHGATSEPEVRIRDSQEGEWRDTGTTRPTPDVPGQCSAAWEDGDVIAITVPLPAGTCAADCGVEVDTSSSTLIIEAPGLEGNVARVKLPEGADEDSISVKLSKKPTRALVVRVRCEPLAVLPTPTPHTVESPPPEPEPDLPPRTGVPATSAAKDCVGVGGTLSWSSSTDFSTLPSVPPREPGTAPRGIDLRDASDWEDFIQTRWALAGKEDEQPVLTPHALDGLSFPVTLAWSLQQPGVSEALAAARKKTRTDATRTDATFANLGDETAGTTPVVVVIAGASSFTEQYLLDRTRYWEEVTVAAPQPAGGIHLAFVGPDVVAASGEAKRLSPTITASVHRETVRDYTARVPNDVPLMIVGFNTGMGGGGGALARGWAPDLVETLSRRPDAPAVFTAANDYADLRGELAVFKALGARFIVDPRANPFRAFTHTIGEGEGEPGVRSAPRQGEKWSCANAFVYAVQGFAKGKGPSAGLTDEQLCTLAAKAAERAAGAAWDALGMRRS</sequence>
<keyword evidence="6" id="KW-0408">Iron</keyword>
<evidence type="ECO:0000313" key="10">
    <source>
        <dbReference type="Proteomes" id="UP000002009"/>
    </source>
</evidence>
<dbReference type="PANTHER" id="PTHR12907">
    <property type="entry name" value="EGL NINE HOMOLOG-RELATED"/>
    <property type="match status" value="1"/>
</dbReference>
<evidence type="ECO:0000313" key="9">
    <source>
        <dbReference type="EMBL" id="ACO65194.1"/>
    </source>
</evidence>
<dbReference type="InterPro" id="IPR051559">
    <property type="entry name" value="HIF_prolyl_hydroxylases"/>
</dbReference>
<evidence type="ECO:0000256" key="6">
    <source>
        <dbReference type="ARBA" id="ARBA00023004"/>
    </source>
</evidence>
<feature type="region of interest" description="Disordered" evidence="7">
    <location>
        <begin position="480"/>
        <end position="511"/>
    </location>
</feature>
<proteinExistence type="predicted"/>
<feature type="region of interest" description="Disordered" evidence="7">
    <location>
        <begin position="365"/>
        <end position="392"/>
    </location>
</feature>
<dbReference type="GO" id="GO:0031418">
    <property type="term" value="F:L-ascorbic acid binding"/>
    <property type="evidence" value="ECO:0007669"/>
    <property type="project" value="UniProtKB-KW"/>
</dbReference>
<dbReference type="InterPro" id="IPR044862">
    <property type="entry name" value="Pro_4_hyd_alph_FE2OG_OXY"/>
</dbReference>
<evidence type="ECO:0000256" key="1">
    <source>
        <dbReference type="ARBA" id="ARBA00001961"/>
    </source>
</evidence>
<dbReference type="Proteomes" id="UP000002009">
    <property type="component" value="Chromosome 7"/>
</dbReference>
<organism evidence="9 10">
    <name type="scientific">Micromonas commoda (strain RCC299 / NOUM17 / CCMP2709)</name>
    <name type="common">Picoplanktonic green alga</name>
    <dbReference type="NCBI Taxonomy" id="296587"/>
    <lineage>
        <taxon>Eukaryota</taxon>
        <taxon>Viridiplantae</taxon>
        <taxon>Chlorophyta</taxon>
        <taxon>Mamiellophyceae</taxon>
        <taxon>Mamiellales</taxon>
        <taxon>Mamiellaceae</taxon>
        <taxon>Micromonas</taxon>
    </lineage>
</organism>
<dbReference type="eggNOG" id="KOG3710">
    <property type="taxonomic scope" value="Eukaryota"/>
</dbReference>
<feature type="domain" description="Fe2OG dioxygenase" evidence="8">
    <location>
        <begin position="155"/>
        <end position="326"/>
    </location>
</feature>
<dbReference type="PANTHER" id="PTHR12907:SF26">
    <property type="entry name" value="HIF PROLYL HYDROXYLASE, ISOFORM C"/>
    <property type="match status" value="1"/>
</dbReference>
<evidence type="ECO:0000256" key="3">
    <source>
        <dbReference type="ARBA" id="ARBA00022896"/>
    </source>
</evidence>
<name>C1EAE8_MICCC</name>
<evidence type="ECO:0000256" key="4">
    <source>
        <dbReference type="ARBA" id="ARBA00022964"/>
    </source>
</evidence>
<evidence type="ECO:0000256" key="7">
    <source>
        <dbReference type="SAM" id="MobiDB-lite"/>
    </source>
</evidence>
<dbReference type="Gene3D" id="2.60.120.620">
    <property type="entry name" value="q2cbj1_9rhob like domain"/>
    <property type="match status" value="1"/>
</dbReference>
<keyword evidence="10" id="KW-1185">Reference proteome</keyword>
<dbReference type="EMBL" id="CP001328">
    <property type="protein sequence ID" value="ACO65194.1"/>
    <property type="molecule type" value="Genomic_DNA"/>
</dbReference>
<feature type="region of interest" description="Disordered" evidence="7">
    <location>
        <begin position="526"/>
        <end position="548"/>
    </location>
</feature>
<dbReference type="GO" id="GO:0071456">
    <property type="term" value="P:cellular response to hypoxia"/>
    <property type="evidence" value="ECO:0007669"/>
    <property type="project" value="TreeGrafter"/>
</dbReference>
<feature type="compositionally biased region" description="Basic and acidic residues" evidence="7">
    <location>
        <begin position="367"/>
        <end position="383"/>
    </location>
</feature>
<reference evidence="9 10" key="1">
    <citation type="journal article" date="2009" name="Science">
        <title>Green evolution and dynamic adaptations revealed by genomes of the marine picoeukaryotes Micromonas.</title>
        <authorList>
            <person name="Worden A.Z."/>
            <person name="Lee J.H."/>
            <person name="Mock T."/>
            <person name="Rouze P."/>
            <person name="Simmons M.P."/>
            <person name="Aerts A.L."/>
            <person name="Allen A.E."/>
            <person name="Cuvelier M.L."/>
            <person name="Derelle E."/>
            <person name="Everett M.V."/>
            <person name="Foulon E."/>
            <person name="Grimwood J."/>
            <person name="Gundlach H."/>
            <person name="Henrissat B."/>
            <person name="Napoli C."/>
            <person name="McDonald S.M."/>
            <person name="Parker M.S."/>
            <person name="Rombauts S."/>
            <person name="Salamov A."/>
            <person name="Von Dassow P."/>
            <person name="Badger J.H."/>
            <person name="Coutinho P.M."/>
            <person name="Demir E."/>
            <person name="Dubchak I."/>
            <person name="Gentemann C."/>
            <person name="Eikrem W."/>
            <person name="Gready J.E."/>
            <person name="John U."/>
            <person name="Lanier W."/>
            <person name="Lindquist E.A."/>
            <person name="Lucas S."/>
            <person name="Mayer K.F."/>
            <person name="Moreau H."/>
            <person name="Not F."/>
            <person name="Otillar R."/>
            <person name="Panaud O."/>
            <person name="Pangilinan J."/>
            <person name="Paulsen I."/>
            <person name="Piegu B."/>
            <person name="Poliakov A."/>
            <person name="Robbens S."/>
            <person name="Schmutz J."/>
            <person name="Toulza E."/>
            <person name="Wyss T."/>
            <person name="Zelensky A."/>
            <person name="Zhou K."/>
            <person name="Armbrust E.V."/>
            <person name="Bhattacharya D."/>
            <person name="Goodenough U.W."/>
            <person name="Van de Peer Y."/>
            <person name="Grigoriev I.V."/>
        </authorList>
    </citation>
    <scope>NUCLEOTIDE SEQUENCE [LARGE SCALE GENOMIC DNA]</scope>
    <source>
        <strain evidence="10">RCC299 / NOUM17</strain>
    </source>
</reference>
<dbReference type="KEGG" id="mis:MICPUN_101464"/>
<evidence type="ECO:0000259" key="8">
    <source>
        <dbReference type="PROSITE" id="PS51471"/>
    </source>
</evidence>